<dbReference type="EMBL" id="CAJNOR010004557">
    <property type="protein sequence ID" value="CAF1511434.1"/>
    <property type="molecule type" value="Genomic_DNA"/>
</dbReference>
<evidence type="ECO:0000313" key="2">
    <source>
        <dbReference type="Proteomes" id="UP000663828"/>
    </source>
</evidence>
<dbReference type="Proteomes" id="UP000663828">
    <property type="component" value="Unassembled WGS sequence"/>
</dbReference>
<evidence type="ECO:0000313" key="1">
    <source>
        <dbReference type="EMBL" id="CAF1511434.1"/>
    </source>
</evidence>
<organism evidence="1 2">
    <name type="scientific">Adineta ricciae</name>
    <name type="common">Rotifer</name>
    <dbReference type="NCBI Taxonomy" id="249248"/>
    <lineage>
        <taxon>Eukaryota</taxon>
        <taxon>Metazoa</taxon>
        <taxon>Spiralia</taxon>
        <taxon>Gnathifera</taxon>
        <taxon>Rotifera</taxon>
        <taxon>Eurotatoria</taxon>
        <taxon>Bdelloidea</taxon>
        <taxon>Adinetida</taxon>
        <taxon>Adinetidae</taxon>
        <taxon>Adineta</taxon>
    </lineage>
</organism>
<accession>A0A815U5T3</accession>
<feature type="non-terminal residue" evidence="1">
    <location>
        <position position="1"/>
    </location>
</feature>
<gene>
    <name evidence="1" type="ORF">XAT740_LOCUS40240</name>
</gene>
<proteinExistence type="predicted"/>
<reference evidence="1" key="1">
    <citation type="submission" date="2021-02" db="EMBL/GenBank/DDBJ databases">
        <authorList>
            <person name="Nowell W R."/>
        </authorList>
    </citation>
    <scope>NUCLEOTIDE SEQUENCE</scope>
</reference>
<dbReference type="AlphaFoldDB" id="A0A815U5T3"/>
<comment type="caution">
    <text evidence="1">The sequence shown here is derived from an EMBL/GenBank/DDBJ whole genome shotgun (WGS) entry which is preliminary data.</text>
</comment>
<keyword evidence="2" id="KW-1185">Reference proteome</keyword>
<name>A0A815U5T3_ADIRI</name>
<sequence length="76" mass="8170">AFLLVFIANFAHSFVIEPKPHINLPFIPNPMDTLPGRPIPIIGLPIPAKPILPDSIEEVSMCLTCCGPPPCCSFCG</sequence>
<protein>
    <submittedName>
        <fullName evidence="1">Uncharacterized protein</fullName>
    </submittedName>
</protein>